<reference evidence="4" key="1">
    <citation type="submission" date="2013-11" db="EMBL/GenBank/DDBJ databases">
        <title>Genome sequence of the fusiform rust pathogen reveals effectors for host alternation and coevolution with pine.</title>
        <authorList>
            <consortium name="DOE Joint Genome Institute"/>
            <person name="Smith K."/>
            <person name="Pendleton A."/>
            <person name="Kubisiak T."/>
            <person name="Anderson C."/>
            <person name="Salamov A."/>
            <person name="Aerts A."/>
            <person name="Riley R."/>
            <person name="Clum A."/>
            <person name="Lindquist E."/>
            <person name="Ence D."/>
            <person name="Campbell M."/>
            <person name="Kronenberg Z."/>
            <person name="Feau N."/>
            <person name="Dhillon B."/>
            <person name="Hamelin R."/>
            <person name="Burleigh J."/>
            <person name="Smith J."/>
            <person name="Yandell M."/>
            <person name="Nelson C."/>
            <person name="Grigoriev I."/>
            <person name="Davis J."/>
        </authorList>
    </citation>
    <scope>NUCLEOTIDE SEQUENCE</scope>
    <source>
        <strain evidence="4">G11</strain>
    </source>
</reference>
<sequence>MRFTLTLSGFRLVTITWLVQVSLGDSSFSFTSPNLARTQWPYNHDSHDLTPLGEIWKRQQVNQLPITTAKQPQIALNWPRISTWSSLSLPIQLIANSPLTSTGLIAISIATILAFNDQLNFFTVFILLSAFLSFVGGILELLNLINTETSLAGKTPSISFATAIFLGGGILFKYLFLFFRFERPMSSRASIKSLRDIIPPNSTSIWKTPNWDQVGPYGKLVKIFVLILTISIAVLETAWNIGILSSINRFQLVSRASAVLQMLLLILLSVKTVYFSLKSKSVSHEAFSTIKRIGPVLVGNSIGLATQILALEITALVETPLGRFLNLIQVYFYIIDAAIHCCRSEPIRQSVNQVMRSLDPEKGLGFSQSAFPPAFKSLSDEPVLSELSTLGYSRRTIISPESSEHAKEWSHAHPNQRAAEPNLNYDDAHDHHIVQRATNPISLTPPVPNSIHPTLRRLNSLEPESALDSAETAKSASEDYLQPSAINLTQPNEGSMSPILVNHPATSRRAKRRSNGVSELGPTISLQPSTLYSQYYTGAYDSNIPPPPPAPHNLLKSQADQAVERTPSAPIIAEPIGLFGPPPQISLPPTPLKAQSVSGISANDDRDVEFYDNTSSILSSSFSLSRIVLMEEIGSSTSVVNPYPISDNFTVNPYLPDQEEHPLASSKSLEDLNLITPQHQSLSSQEYSSHALSDDLGHLILEADAALHAISDQTLLRSSATDFELIPPQNPSVLQRDRVDSRVRPDTQSSRHFLGSNIDVTSFIGGLTFLPISEEDQSGSAEANLDNLRLDEPEASHMGEGSSSATEDLIGIPTITFELGKIYQFENEDQEGYVASSSTVFTSSPTASLQIIDSHGLPIIRDYAEDRSSNLRILSSEEHLR</sequence>
<keyword evidence="3" id="KW-0732">Signal</keyword>
<feature type="transmembrane region" description="Helical" evidence="2">
    <location>
        <begin position="223"/>
        <end position="247"/>
    </location>
</feature>
<name>A0A9P6NTP2_9BASI</name>
<feature type="transmembrane region" description="Helical" evidence="2">
    <location>
        <begin position="93"/>
        <end position="115"/>
    </location>
</feature>
<protein>
    <submittedName>
        <fullName evidence="4">Uncharacterized protein</fullName>
    </submittedName>
</protein>
<accession>A0A9P6NTP2</accession>
<comment type="caution">
    <text evidence="4">The sequence shown here is derived from an EMBL/GenBank/DDBJ whole genome shotgun (WGS) entry which is preliminary data.</text>
</comment>
<evidence type="ECO:0000256" key="2">
    <source>
        <dbReference type="SAM" id="Phobius"/>
    </source>
</evidence>
<keyword evidence="2" id="KW-0472">Membrane</keyword>
<dbReference type="Proteomes" id="UP000886653">
    <property type="component" value="Unassembled WGS sequence"/>
</dbReference>
<feature type="transmembrane region" description="Helical" evidence="2">
    <location>
        <begin position="157"/>
        <end position="179"/>
    </location>
</feature>
<feature type="signal peptide" evidence="3">
    <location>
        <begin position="1"/>
        <end position="24"/>
    </location>
</feature>
<feature type="transmembrane region" description="Helical" evidence="2">
    <location>
        <begin position="259"/>
        <end position="277"/>
    </location>
</feature>
<evidence type="ECO:0000256" key="3">
    <source>
        <dbReference type="SAM" id="SignalP"/>
    </source>
</evidence>
<feature type="region of interest" description="Disordered" evidence="1">
    <location>
        <begin position="403"/>
        <end position="423"/>
    </location>
</feature>
<evidence type="ECO:0000313" key="4">
    <source>
        <dbReference type="EMBL" id="KAG0150182.1"/>
    </source>
</evidence>
<evidence type="ECO:0000313" key="5">
    <source>
        <dbReference type="Proteomes" id="UP000886653"/>
    </source>
</evidence>
<evidence type="ECO:0000256" key="1">
    <source>
        <dbReference type="SAM" id="MobiDB-lite"/>
    </source>
</evidence>
<feature type="chain" id="PRO_5040334259" evidence="3">
    <location>
        <begin position="25"/>
        <end position="881"/>
    </location>
</feature>
<organism evidence="4 5">
    <name type="scientific">Cronartium quercuum f. sp. fusiforme G11</name>
    <dbReference type="NCBI Taxonomy" id="708437"/>
    <lineage>
        <taxon>Eukaryota</taxon>
        <taxon>Fungi</taxon>
        <taxon>Dikarya</taxon>
        <taxon>Basidiomycota</taxon>
        <taxon>Pucciniomycotina</taxon>
        <taxon>Pucciniomycetes</taxon>
        <taxon>Pucciniales</taxon>
        <taxon>Coleosporiaceae</taxon>
        <taxon>Cronartium</taxon>
    </lineage>
</organism>
<keyword evidence="2" id="KW-1133">Transmembrane helix</keyword>
<feature type="region of interest" description="Disordered" evidence="1">
    <location>
        <begin position="487"/>
        <end position="524"/>
    </location>
</feature>
<proteinExistence type="predicted"/>
<dbReference type="OrthoDB" id="2506049at2759"/>
<feature type="transmembrane region" description="Helical" evidence="2">
    <location>
        <begin position="122"/>
        <end position="145"/>
    </location>
</feature>
<gene>
    <name evidence="4" type="ORF">CROQUDRAFT_713498</name>
</gene>
<keyword evidence="5" id="KW-1185">Reference proteome</keyword>
<feature type="transmembrane region" description="Helical" evidence="2">
    <location>
        <begin position="297"/>
        <end position="317"/>
    </location>
</feature>
<dbReference type="AlphaFoldDB" id="A0A9P6NTP2"/>
<keyword evidence="2" id="KW-0812">Transmembrane</keyword>
<dbReference type="EMBL" id="MU167221">
    <property type="protein sequence ID" value="KAG0150182.1"/>
    <property type="molecule type" value="Genomic_DNA"/>
</dbReference>